<evidence type="ECO:0000259" key="12">
    <source>
        <dbReference type="Pfam" id="PF02852"/>
    </source>
</evidence>
<feature type="disulfide bond" description="Redox-active" evidence="10">
    <location>
        <begin position="43"/>
        <end position="48"/>
    </location>
</feature>
<reference evidence="14 15" key="1">
    <citation type="submission" date="2016-11" db="EMBL/GenBank/DDBJ databases">
        <authorList>
            <person name="Jaros S."/>
            <person name="Januszkiewicz K."/>
            <person name="Wedrychowicz H."/>
        </authorList>
    </citation>
    <scope>NUCLEOTIDE SEQUENCE [LARGE SCALE GENOMIC DNA]</scope>
    <source>
        <strain evidence="14 15">DSM 12906</strain>
    </source>
</reference>
<sequence length="470" mass="51497">MGAMQHFDLAVIGSGSGNSLIDERFADWNVALIERDPVFGGTCINRGCIPTKMFVVPADFGVSPAEAERLGVDLRFVGADWAAIRDRIFGRIDAISAGGLDWRERSDNVTVFHGEATFTGPHTLRIGEEEITADQIVIATGSRPRRLEVPGLEDVAGKVFTSDDIMRVDERPQRLVIIGGGYIGAEFAHIFSGLGSDVTMINRSDVLLRHHDREIADQFQKQLAGRVRLRLNQSLSAVENEGDGVLVVTTDRNGVEYEYFADAVLVAIGRERNSEALNLEAAGIDTGEHGQIRVDAQQRTSVEGVWAIGDVSSDYLLKHVANAEARTVQHNLLHPDDMVETDHRYVPNAVFSNPQVAAVGATEEQLREWGIPYVAYSQRYADVAYGWALEDESHFVKLLAAPGSWHLLGAHIIGPQASTLIQPLIQAMSFGQTVPDLARGQYWIHPALPEVVENALLGLLEVKQPAELSR</sequence>
<name>A0A1M6HZE7_9ACTN</name>
<dbReference type="NCBIfam" id="NF005884">
    <property type="entry name" value="PRK07846.1"/>
    <property type="match status" value="1"/>
</dbReference>
<dbReference type="SUPFAM" id="SSF55424">
    <property type="entry name" value="FAD/NAD-linked reductases, dimerisation (C-terminal) domain"/>
    <property type="match status" value="1"/>
</dbReference>
<evidence type="ECO:0000256" key="7">
    <source>
        <dbReference type="ARBA" id="ARBA00023284"/>
    </source>
</evidence>
<evidence type="ECO:0000256" key="4">
    <source>
        <dbReference type="ARBA" id="ARBA00023002"/>
    </source>
</evidence>
<keyword evidence="15" id="KW-1185">Reference proteome</keyword>
<dbReference type="InterPro" id="IPR023753">
    <property type="entry name" value="FAD/NAD-binding_dom"/>
</dbReference>
<dbReference type="InterPro" id="IPR012999">
    <property type="entry name" value="Pyr_OxRdtase_I_AS"/>
</dbReference>
<keyword evidence="3 9" id="KW-0274">FAD</keyword>
<feature type="binding site" evidence="9">
    <location>
        <position position="269"/>
    </location>
    <ligand>
        <name>NAD(+)</name>
        <dbReference type="ChEBI" id="CHEBI:57540"/>
    </ligand>
</feature>
<feature type="domain" description="FAD/NAD(P)-binding" evidence="13">
    <location>
        <begin position="7"/>
        <end position="324"/>
    </location>
</feature>
<keyword evidence="7 11" id="KW-0676">Redox-active center</keyword>
<evidence type="ECO:0000259" key="13">
    <source>
        <dbReference type="Pfam" id="PF07992"/>
    </source>
</evidence>
<organism evidence="14 15">
    <name type="scientific">Tessaracoccus bendigoensis DSM 12906</name>
    <dbReference type="NCBI Taxonomy" id="1123357"/>
    <lineage>
        <taxon>Bacteria</taxon>
        <taxon>Bacillati</taxon>
        <taxon>Actinomycetota</taxon>
        <taxon>Actinomycetes</taxon>
        <taxon>Propionibacteriales</taxon>
        <taxon>Propionibacteriaceae</taxon>
        <taxon>Tessaracoccus</taxon>
    </lineage>
</organism>
<proteinExistence type="inferred from homology"/>
<dbReference type="GO" id="GO:0050660">
    <property type="term" value="F:flavin adenine dinucleotide binding"/>
    <property type="evidence" value="ECO:0007669"/>
    <property type="project" value="TreeGrafter"/>
</dbReference>
<keyword evidence="6" id="KW-1015">Disulfide bond</keyword>
<feature type="binding site" evidence="9">
    <location>
        <position position="310"/>
    </location>
    <ligand>
        <name>FAD</name>
        <dbReference type="ChEBI" id="CHEBI:57692"/>
    </ligand>
</feature>
<dbReference type="STRING" id="1123357.SAMN02745244_02114"/>
<comment type="cofactor">
    <cofactor evidence="9">
        <name>FAD</name>
        <dbReference type="ChEBI" id="CHEBI:57692"/>
    </cofactor>
    <text evidence="9">Binds 1 FAD per subunit.</text>
</comment>
<evidence type="ECO:0000256" key="11">
    <source>
        <dbReference type="RuleBase" id="RU003691"/>
    </source>
</evidence>
<dbReference type="PROSITE" id="PS00076">
    <property type="entry name" value="PYRIDINE_REDOX_1"/>
    <property type="match status" value="1"/>
</dbReference>
<keyword evidence="5 9" id="KW-0520">NAD</keyword>
<gene>
    <name evidence="14" type="ORF">SAMN02745244_02114</name>
</gene>
<feature type="binding site" evidence="9">
    <location>
        <begin position="140"/>
        <end position="142"/>
    </location>
    <ligand>
        <name>FAD</name>
        <dbReference type="ChEBI" id="CHEBI:57692"/>
    </ligand>
</feature>
<keyword evidence="2 11" id="KW-0285">Flavoprotein</keyword>
<dbReference type="Proteomes" id="UP000184512">
    <property type="component" value="Unassembled WGS sequence"/>
</dbReference>
<feature type="binding site" evidence="9">
    <location>
        <position position="52"/>
    </location>
    <ligand>
        <name>FAD</name>
        <dbReference type="ChEBI" id="CHEBI:57692"/>
    </ligand>
</feature>
<dbReference type="PANTHER" id="PTHR22912">
    <property type="entry name" value="DISULFIDE OXIDOREDUCTASE"/>
    <property type="match status" value="1"/>
</dbReference>
<dbReference type="PANTHER" id="PTHR22912:SF217">
    <property type="entry name" value="DIHYDROLIPOYL DEHYDROGENASE"/>
    <property type="match status" value="1"/>
</dbReference>
<dbReference type="PIRSF" id="PIRSF000350">
    <property type="entry name" value="Mercury_reductase_MerA"/>
    <property type="match status" value="1"/>
</dbReference>
<dbReference type="Pfam" id="PF07992">
    <property type="entry name" value="Pyr_redox_2"/>
    <property type="match status" value="1"/>
</dbReference>
<evidence type="ECO:0000256" key="9">
    <source>
        <dbReference type="PIRSR" id="PIRSR000350-3"/>
    </source>
</evidence>
<keyword evidence="4 11" id="KW-0560">Oxidoreductase</keyword>
<dbReference type="EMBL" id="FQZG01000036">
    <property type="protein sequence ID" value="SHJ27602.1"/>
    <property type="molecule type" value="Genomic_DNA"/>
</dbReference>
<dbReference type="SUPFAM" id="SSF51905">
    <property type="entry name" value="FAD/NAD(P)-binding domain"/>
    <property type="match status" value="1"/>
</dbReference>
<dbReference type="PRINTS" id="PR00411">
    <property type="entry name" value="PNDRDTASEI"/>
</dbReference>
<evidence type="ECO:0000256" key="8">
    <source>
        <dbReference type="PIRSR" id="PIRSR000350-2"/>
    </source>
</evidence>
<evidence type="ECO:0000256" key="1">
    <source>
        <dbReference type="ARBA" id="ARBA00007532"/>
    </source>
</evidence>
<evidence type="ECO:0000313" key="14">
    <source>
        <dbReference type="EMBL" id="SHJ27602.1"/>
    </source>
</evidence>
<dbReference type="InterPro" id="IPR001100">
    <property type="entry name" value="Pyr_nuc-diS_OxRdtase"/>
</dbReference>
<dbReference type="InterPro" id="IPR036188">
    <property type="entry name" value="FAD/NAD-bd_sf"/>
</dbReference>
<feature type="domain" description="Pyridine nucleotide-disulphide oxidoreductase dimerisation" evidence="12">
    <location>
        <begin position="346"/>
        <end position="455"/>
    </location>
</feature>
<feature type="binding site" evidence="9">
    <location>
        <begin position="179"/>
        <end position="186"/>
    </location>
    <ligand>
        <name>NAD(+)</name>
        <dbReference type="ChEBI" id="CHEBI:57540"/>
    </ligand>
</feature>
<dbReference type="InterPro" id="IPR016156">
    <property type="entry name" value="FAD/NAD-linked_Rdtase_dimer_sf"/>
</dbReference>
<dbReference type="Pfam" id="PF02852">
    <property type="entry name" value="Pyr_redox_dim"/>
    <property type="match status" value="1"/>
</dbReference>
<evidence type="ECO:0000256" key="6">
    <source>
        <dbReference type="ARBA" id="ARBA00023157"/>
    </source>
</evidence>
<dbReference type="Gene3D" id="3.50.50.60">
    <property type="entry name" value="FAD/NAD(P)-binding domain"/>
    <property type="match status" value="2"/>
</dbReference>
<dbReference type="InterPro" id="IPR004099">
    <property type="entry name" value="Pyr_nucl-diS_OxRdtase_dimer"/>
</dbReference>
<evidence type="ECO:0000256" key="2">
    <source>
        <dbReference type="ARBA" id="ARBA00022630"/>
    </source>
</evidence>
<comment type="similarity">
    <text evidence="1 11">Belongs to the class-I pyridine nucleotide-disulfide oxidoreductase family.</text>
</comment>
<protein>
    <submittedName>
        <fullName evidence="14">Mycothione reductase</fullName>
    </submittedName>
</protein>
<dbReference type="GO" id="GO:0006103">
    <property type="term" value="P:2-oxoglutarate metabolic process"/>
    <property type="evidence" value="ECO:0007669"/>
    <property type="project" value="TreeGrafter"/>
</dbReference>
<dbReference type="InterPro" id="IPR050151">
    <property type="entry name" value="Class-I_Pyr_Nuc-Dis_Oxidored"/>
</dbReference>
<dbReference type="PRINTS" id="PR00368">
    <property type="entry name" value="FADPNR"/>
</dbReference>
<dbReference type="Gene3D" id="3.30.390.30">
    <property type="match status" value="1"/>
</dbReference>
<evidence type="ECO:0000256" key="10">
    <source>
        <dbReference type="PIRSR" id="PIRSR000350-4"/>
    </source>
</evidence>
<evidence type="ECO:0000313" key="15">
    <source>
        <dbReference type="Proteomes" id="UP000184512"/>
    </source>
</evidence>
<evidence type="ECO:0000256" key="3">
    <source>
        <dbReference type="ARBA" id="ARBA00022827"/>
    </source>
</evidence>
<dbReference type="AlphaFoldDB" id="A0A1M6HZE7"/>
<accession>A0A1M6HZE7</accession>
<feature type="active site" description="Proton acceptor" evidence="8">
    <location>
        <position position="445"/>
    </location>
</feature>
<dbReference type="GO" id="GO:0004148">
    <property type="term" value="F:dihydrolipoyl dehydrogenase (NADH) activity"/>
    <property type="evidence" value="ECO:0007669"/>
    <property type="project" value="TreeGrafter"/>
</dbReference>
<evidence type="ECO:0000256" key="5">
    <source>
        <dbReference type="ARBA" id="ARBA00023027"/>
    </source>
</evidence>
<keyword evidence="9" id="KW-0547">Nucleotide-binding</keyword>